<name>A0A369MN93_EGGLN</name>
<comment type="caution">
    <text evidence="2">The sequence shown here is derived from an EMBL/GenBank/DDBJ whole genome shotgun (WGS) entry which is preliminary data.</text>
</comment>
<reference evidence="2 3" key="1">
    <citation type="journal article" date="2018" name="Elife">
        <title>Discovery and characterization of a prevalent human gut bacterial enzyme sufficient for the inactivation of a family of plant toxins.</title>
        <authorList>
            <person name="Koppel N."/>
            <person name="Bisanz J.E."/>
            <person name="Pandelia M.E."/>
            <person name="Turnbaugh P.J."/>
            <person name="Balskus E.P."/>
        </authorList>
    </citation>
    <scope>NUCLEOTIDE SEQUENCE [LARGE SCALE GENOMIC DNA]</scope>
    <source>
        <strain evidence="2 3">W1 BHI 6</strain>
    </source>
</reference>
<evidence type="ECO:0000313" key="3">
    <source>
        <dbReference type="Proteomes" id="UP000253970"/>
    </source>
</evidence>
<sequence length="176" mass="19211">MEFGITIPMQRHVGLPRPPYGEVDDLLFCWEAHRIALGGCDMLLLANASNRFAAFACMQPGEWRDWERSAVSALRASLAACGFAEGSIDAYLFFGGIPVVTRTHGRRPVAFMNVLVDKLLPLALPLPSDEGEPFPHELCRLANERMACKAAGFEGIGLPAERFAADLARLGIGRAR</sequence>
<gene>
    <name evidence="2" type="ORF">C1875_03515</name>
</gene>
<evidence type="ECO:0000259" key="1">
    <source>
        <dbReference type="Pfam" id="PF22016"/>
    </source>
</evidence>
<feature type="domain" description="DUF6933" evidence="1">
    <location>
        <begin position="17"/>
        <end position="154"/>
    </location>
</feature>
<organism evidence="2 3">
    <name type="scientific">Eggerthella lenta</name>
    <name type="common">Eubacterium lentum</name>
    <dbReference type="NCBI Taxonomy" id="84112"/>
    <lineage>
        <taxon>Bacteria</taxon>
        <taxon>Bacillati</taxon>
        <taxon>Actinomycetota</taxon>
        <taxon>Coriobacteriia</taxon>
        <taxon>Eggerthellales</taxon>
        <taxon>Eggerthellaceae</taxon>
        <taxon>Eggerthella</taxon>
    </lineage>
</organism>
<dbReference type="GeneID" id="69510270"/>
<proteinExistence type="predicted"/>
<protein>
    <recommendedName>
        <fullName evidence="1">DUF6933 domain-containing protein</fullName>
    </recommendedName>
</protein>
<dbReference type="RefSeq" id="WP_009304986.1">
    <property type="nucleotide sequence ID" value="NZ_AP025575.1"/>
</dbReference>
<dbReference type="EMBL" id="PPTU01000003">
    <property type="protein sequence ID" value="RDB72549.1"/>
    <property type="molecule type" value="Genomic_DNA"/>
</dbReference>
<accession>A0A369MN93</accession>
<dbReference type="InterPro" id="IPR053864">
    <property type="entry name" value="DUF6933"/>
</dbReference>
<dbReference type="Pfam" id="PF22016">
    <property type="entry name" value="DUF6933"/>
    <property type="match status" value="1"/>
</dbReference>
<evidence type="ECO:0000313" key="2">
    <source>
        <dbReference type="EMBL" id="RDB72549.1"/>
    </source>
</evidence>
<dbReference type="AlphaFoldDB" id="A0A369MN93"/>
<dbReference type="Proteomes" id="UP000253970">
    <property type="component" value="Unassembled WGS sequence"/>
</dbReference>